<dbReference type="SUPFAM" id="SSF48452">
    <property type="entry name" value="TPR-like"/>
    <property type="match status" value="2"/>
</dbReference>
<evidence type="ECO:0000313" key="1">
    <source>
        <dbReference type="EMBL" id="KAH7238034.1"/>
    </source>
</evidence>
<gene>
    <name evidence="1" type="ORF">BKA59DRAFT_502576</name>
</gene>
<dbReference type="Gene3D" id="1.25.40.10">
    <property type="entry name" value="Tetratricopeptide repeat domain"/>
    <property type="match status" value="1"/>
</dbReference>
<dbReference type="EMBL" id="JAGPXF010000006">
    <property type="protein sequence ID" value="KAH7238034.1"/>
    <property type="molecule type" value="Genomic_DNA"/>
</dbReference>
<dbReference type="PANTHER" id="PTHR46082">
    <property type="entry name" value="ATP/GTP-BINDING PROTEIN-RELATED"/>
    <property type="match status" value="1"/>
</dbReference>
<dbReference type="InterPro" id="IPR035994">
    <property type="entry name" value="Nucleoside_phosphorylase_sf"/>
</dbReference>
<dbReference type="Gene3D" id="3.40.50.1580">
    <property type="entry name" value="Nucleoside phosphorylase domain"/>
    <property type="match status" value="1"/>
</dbReference>
<comment type="caution">
    <text evidence="1">The sequence shown here is derived from an EMBL/GenBank/DDBJ whole genome shotgun (WGS) entry which is preliminary data.</text>
</comment>
<sequence length="862" mass="95753">MSTSLPRPLRPKDRRGFEIAIICALSLEADAVEALFDHYWDDEDLPFDKESGDPNAYSTGVIGRHNVVLSYMPGMGIANAAAVASNCGKSFLGIKLALVVDEIVLGDVIISDGIIQYDFGRQLPGHFSRKNTLLDSLGRPNQEIRGVLAKLRSLRHRRQLSVKTVEYLDVLRQEPELRAEYPGVTEDRLFKASYRHTEDQKSCKQLGCSGELVSRSRLETAGVRPMPAVYFGLMASKNSEDVIAFEMEGAGVWDSFPCIVIKGACDYSDSHKSKDWQQYAAAVAAACIKAFLSFWAPSPTQDISYLATTSSLSRGGQDCLDQTRTAGGIHEGQIEPVFLVPFSKNDLFAGRKDILVKLQGLLFEQGRQKVAMIALQLAFWVKENKPDYSECVKLVKALGLRCSEGEDTKDTVRQHLSSKDIGKWFLIFNNADDVEIIYRSTHPGGGILSFLSSSDNGRTLFTTRSKQVAVTAARTAILELPQMHTEEATDLLRKSLSNKDELDDSKNIVQLLNALTYLPLAIAQAAAYMNVYGTSIMEHIQLHEEGYNDEIVSFDRIRRTAPAAADLLSFMACIKPKGIPQSILPKLKTEQQMTKAIGTLTGHGFLSQREGKATFDMHSLIESRILSENEPNRLASEHELAQAYVADGQTKKAIGILEHIYEIQSGILAEHHPNRLSSEHVLARAYISNGQIKRAIEILDHVVQIREGILAEDHPDRLASEHILAGAYIADGQTKKAIEMLEHVDKIQSRSLAEGHPNRLASEHVLAGAYLAERQTKKAIEVLEHVVQIREGTLAESHPDRLASEFVLARAYVSDGQIKQAVEMLEYVVRVKTRILAENDPSLHRSQRLLQYCYKRVEVVKG</sequence>
<dbReference type="InterPro" id="IPR053137">
    <property type="entry name" value="NLR-like"/>
</dbReference>
<dbReference type="Gene3D" id="3.40.50.300">
    <property type="entry name" value="P-loop containing nucleotide triphosphate hydrolases"/>
    <property type="match status" value="1"/>
</dbReference>
<dbReference type="SUPFAM" id="SSF52540">
    <property type="entry name" value="P-loop containing nucleoside triphosphate hydrolases"/>
    <property type="match status" value="1"/>
</dbReference>
<evidence type="ECO:0000313" key="2">
    <source>
        <dbReference type="Proteomes" id="UP000813427"/>
    </source>
</evidence>
<dbReference type="GO" id="GO:0009116">
    <property type="term" value="P:nucleoside metabolic process"/>
    <property type="evidence" value="ECO:0007669"/>
    <property type="project" value="InterPro"/>
</dbReference>
<reference evidence="1" key="1">
    <citation type="journal article" date="2021" name="Nat. Commun.">
        <title>Genetic determinants of endophytism in the Arabidopsis root mycobiome.</title>
        <authorList>
            <person name="Mesny F."/>
            <person name="Miyauchi S."/>
            <person name="Thiergart T."/>
            <person name="Pickel B."/>
            <person name="Atanasova L."/>
            <person name="Karlsson M."/>
            <person name="Huettel B."/>
            <person name="Barry K.W."/>
            <person name="Haridas S."/>
            <person name="Chen C."/>
            <person name="Bauer D."/>
            <person name="Andreopoulos W."/>
            <person name="Pangilinan J."/>
            <person name="LaButti K."/>
            <person name="Riley R."/>
            <person name="Lipzen A."/>
            <person name="Clum A."/>
            <person name="Drula E."/>
            <person name="Henrissat B."/>
            <person name="Kohler A."/>
            <person name="Grigoriev I.V."/>
            <person name="Martin F.M."/>
            <person name="Hacquard S."/>
        </authorList>
    </citation>
    <scope>NUCLEOTIDE SEQUENCE</scope>
    <source>
        <strain evidence="1">MPI-SDFR-AT-0068</strain>
    </source>
</reference>
<dbReference type="InterPro" id="IPR027417">
    <property type="entry name" value="P-loop_NTPase"/>
</dbReference>
<proteinExistence type="predicted"/>
<dbReference type="OrthoDB" id="626167at2759"/>
<dbReference type="Pfam" id="PF13424">
    <property type="entry name" value="TPR_12"/>
    <property type="match status" value="2"/>
</dbReference>
<dbReference type="SUPFAM" id="SSF53167">
    <property type="entry name" value="Purine and uridine phosphorylases"/>
    <property type="match status" value="1"/>
</dbReference>
<evidence type="ECO:0008006" key="3">
    <source>
        <dbReference type="Google" id="ProtNLM"/>
    </source>
</evidence>
<organism evidence="1 2">
    <name type="scientific">Fusarium tricinctum</name>
    <dbReference type="NCBI Taxonomy" id="61284"/>
    <lineage>
        <taxon>Eukaryota</taxon>
        <taxon>Fungi</taxon>
        <taxon>Dikarya</taxon>
        <taxon>Ascomycota</taxon>
        <taxon>Pezizomycotina</taxon>
        <taxon>Sordariomycetes</taxon>
        <taxon>Hypocreomycetidae</taxon>
        <taxon>Hypocreales</taxon>
        <taxon>Nectriaceae</taxon>
        <taxon>Fusarium</taxon>
        <taxon>Fusarium tricinctum species complex</taxon>
    </lineage>
</organism>
<accession>A0A8K0RPI7</accession>
<keyword evidence="2" id="KW-1185">Reference proteome</keyword>
<dbReference type="GO" id="GO:0003824">
    <property type="term" value="F:catalytic activity"/>
    <property type="evidence" value="ECO:0007669"/>
    <property type="project" value="InterPro"/>
</dbReference>
<dbReference type="AlphaFoldDB" id="A0A8K0RPI7"/>
<dbReference type="PANTHER" id="PTHR46082:SF6">
    <property type="entry name" value="AAA+ ATPASE DOMAIN-CONTAINING PROTEIN-RELATED"/>
    <property type="match status" value="1"/>
</dbReference>
<dbReference type="InterPro" id="IPR011990">
    <property type="entry name" value="TPR-like_helical_dom_sf"/>
</dbReference>
<dbReference type="Proteomes" id="UP000813427">
    <property type="component" value="Unassembled WGS sequence"/>
</dbReference>
<protein>
    <recommendedName>
        <fullName evidence="3">Nucleoside phosphorylase domain-containing protein</fullName>
    </recommendedName>
</protein>
<name>A0A8K0RPI7_9HYPO</name>